<name>A0AAE3BG34_9GAMM</name>
<dbReference type="AlphaFoldDB" id="A0AAE3BG34"/>
<organism evidence="1 2">
    <name type="scientific">Pectobacterium brasiliense</name>
    <dbReference type="NCBI Taxonomy" id="180957"/>
    <lineage>
        <taxon>Bacteria</taxon>
        <taxon>Pseudomonadati</taxon>
        <taxon>Pseudomonadota</taxon>
        <taxon>Gammaproteobacteria</taxon>
        <taxon>Enterobacterales</taxon>
        <taxon>Pectobacteriaceae</taxon>
        <taxon>Pectobacterium</taxon>
    </lineage>
</organism>
<accession>A0AAE3BG34</accession>
<dbReference type="Pfam" id="PF13148">
    <property type="entry name" value="DUF3987"/>
    <property type="match status" value="1"/>
</dbReference>
<dbReference type="EMBL" id="JACGEP010000045">
    <property type="protein sequence ID" value="MBN3053196.1"/>
    <property type="molecule type" value="Genomic_DNA"/>
</dbReference>
<sequence>MKKFPFNAFPTLLRETIFDIEDCTQAPIPLIASSVISALSLSCQSHLDIRVNDTVISPVSLFSLVIANSGERKTTVDKMVLKPFYQHDASLLRQSEAQEKDYEHDFKVWREAEKAILSLIRKKMTKGLCTNEVSLRLRELQVEKPIRPKISKYIYNNVTPEALQLAMYSHSPHTGLMADEGANILDRQIMNDLSFINSMWDGADFRVERKTAQSFTIENGRITLSVMVQKKPFDLYLRRQGEKARGSGFFARCLVLFIDENLTTQGERFIRPHSGNLEYLNRFYKRINELLAKRDLHYEGGHQTCLSFEPSAQYAWEEIHDEIESHIGPDEEYANMNDFASKLANNVARLAALFSYFTEDACAIKKEYVESAWLLCEWYMQQAINLFGNEDGYYEALLLSWLKREYSRSGRNYVKYNDIRRFGPNVLRKGKLLNRVVDSLEKEEAIEIDYSRNGARVVCKYHRFHNNSFTKHPVFAY</sequence>
<dbReference type="RefSeq" id="WP_125232328.1">
    <property type="nucleotide sequence ID" value="NZ_JACGEP010000045.1"/>
</dbReference>
<gene>
    <name evidence="1" type="ORF">H4F45_17260</name>
</gene>
<comment type="caution">
    <text evidence="1">The sequence shown here is derived from an EMBL/GenBank/DDBJ whole genome shotgun (WGS) entry which is preliminary data.</text>
</comment>
<dbReference type="GeneID" id="93388897"/>
<dbReference type="InterPro" id="IPR025048">
    <property type="entry name" value="DUF3987"/>
</dbReference>
<dbReference type="Proteomes" id="UP000768524">
    <property type="component" value="Unassembled WGS sequence"/>
</dbReference>
<evidence type="ECO:0000313" key="1">
    <source>
        <dbReference type="EMBL" id="MBN3053196.1"/>
    </source>
</evidence>
<proteinExistence type="predicted"/>
<protein>
    <submittedName>
        <fullName evidence="1">DUF3987 domain-containing protein</fullName>
    </submittedName>
</protein>
<reference evidence="1" key="1">
    <citation type="submission" date="2020-07" db="EMBL/GenBank/DDBJ databases">
        <title>A pangenomic view of the genus Pectobacterium provides insights into genome organization, phylogeny, and virulence.</title>
        <authorList>
            <person name="Jonkheer E."/>
            <person name="Brankovics B."/>
            <person name="Houwers I."/>
            <person name="Van Der Wolf J."/>
            <person name="Bonants P."/>
            <person name="Vreeburg R."/>
            <person name="Bollema R."/>
            <person name="De Haan J."/>
            <person name="Berke L."/>
            <person name="De Ridder D."/>
            <person name="Smit S."/>
            <person name="Van Der Lee T.A.J."/>
        </authorList>
    </citation>
    <scope>NUCLEOTIDE SEQUENCE</scope>
    <source>
        <strain evidence="1">NAK:433</strain>
    </source>
</reference>
<evidence type="ECO:0000313" key="2">
    <source>
        <dbReference type="Proteomes" id="UP000768524"/>
    </source>
</evidence>